<evidence type="ECO:0000313" key="2">
    <source>
        <dbReference type="EMBL" id="ROV99721.1"/>
    </source>
</evidence>
<dbReference type="PANTHER" id="PTHR38788">
    <property type="entry name" value="CLR5 DOMAIN-CONTAINING PROTEIN"/>
    <property type="match status" value="1"/>
</dbReference>
<comment type="caution">
    <text evidence="2">The sequence shown here is derived from an EMBL/GenBank/DDBJ whole genome shotgun (WGS) entry which is preliminary data.</text>
</comment>
<reference evidence="2 3" key="1">
    <citation type="submission" date="2015-09" db="EMBL/GenBank/DDBJ databases">
        <title>Host preference determinants of Valsa canker pathogens revealed by comparative genomics.</title>
        <authorList>
            <person name="Yin Z."/>
            <person name="Huang L."/>
        </authorList>
    </citation>
    <scope>NUCLEOTIDE SEQUENCE [LARGE SCALE GENOMIC DNA]</scope>
    <source>
        <strain evidence="2 3">YSFL</strain>
    </source>
</reference>
<dbReference type="PANTHER" id="PTHR38788:SF3">
    <property type="entry name" value="CLR5 DOMAIN-CONTAINING PROTEIN"/>
    <property type="match status" value="1"/>
</dbReference>
<organism evidence="2 3">
    <name type="scientific">Cytospora chrysosperma</name>
    <name type="common">Cytospora canker fungus</name>
    <name type="synonym">Sphaeria chrysosperma</name>
    <dbReference type="NCBI Taxonomy" id="252740"/>
    <lineage>
        <taxon>Eukaryota</taxon>
        <taxon>Fungi</taxon>
        <taxon>Dikarya</taxon>
        <taxon>Ascomycota</taxon>
        <taxon>Pezizomycotina</taxon>
        <taxon>Sordariomycetes</taxon>
        <taxon>Sordariomycetidae</taxon>
        <taxon>Diaporthales</taxon>
        <taxon>Cytosporaceae</taxon>
        <taxon>Cytospora</taxon>
    </lineage>
</organism>
<dbReference type="Pfam" id="PF14420">
    <property type="entry name" value="Clr5"/>
    <property type="match status" value="1"/>
</dbReference>
<accession>A0A423W8P1</accession>
<feature type="domain" description="Clr5" evidence="1">
    <location>
        <begin position="212"/>
        <end position="264"/>
    </location>
</feature>
<dbReference type="OrthoDB" id="194358at2759"/>
<evidence type="ECO:0000259" key="1">
    <source>
        <dbReference type="Pfam" id="PF14420"/>
    </source>
</evidence>
<keyword evidence="3" id="KW-1185">Reference proteome</keyword>
<dbReference type="AlphaFoldDB" id="A0A423W8P1"/>
<dbReference type="Proteomes" id="UP000284375">
    <property type="component" value="Unassembled WGS sequence"/>
</dbReference>
<dbReference type="InterPro" id="IPR025676">
    <property type="entry name" value="Clr5_dom"/>
</dbReference>
<dbReference type="EMBL" id="LJZO01000010">
    <property type="protein sequence ID" value="ROV99721.1"/>
    <property type="molecule type" value="Genomic_DNA"/>
</dbReference>
<evidence type="ECO:0000313" key="3">
    <source>
        <dbReference type="Proteomes" id="UP000284375"/>
    </source>
</evidence>
<proteinExistence type="predicted"/>
<protein>
    <recommendedName>
        <fullName evidence="1">Clr5 domain-containing protein</fullName>
    </recommendedName>
</protein>
<dbReference type="STRING" id="252740.A0A423W8P1"/>
<gene>
    <name evidence="2" type="ORF">VSDG_03112</name>
</gene>
<sequence length="653" mass="74651">MFIRHSAVHKGRTGGLYSLFVPKPKPKPFPPSPPVGYWGPNVWMLNDPERLRKMEYLEPQPGQVYEVTGNHGYEAAGDERFPAREIDGVMLAGELPLTTRMPEMAAVGTPVEQVDRGRTRWRKDNGTLDRFPLPKQGQTKELRRVSQDSCDTSGPRSLAGLQPVPPAITEARASPPHYSVASSPQVLVLQSGPVDARPFQVDNRRRRGQYDPQVWEGHKERIRQLYIDQAKPLREVIDTMAKTHNFHATEKMFKIRIKHWGFSKNNTRKDVAQMLKTRFVREAMGKRSQFIRNGRTVDIDDYLRRKGLTEYDVVDLESPVQEALRMVRCRTPPGPEHLALPDRLRLQEGYVLAVRRALQFFAGDPREQDRSYWVTKNYTYIKDLRDALVQAQTGSTGQAIETLQAVLQTKLRDIDQLDSVGCVWLLLVPVTWAHVPVITTTLFKYLAASGVIKGQKGHPVASALKFAYDTVRESGLGELKSLVEHSRSTVYGEIERAMGSDYNTIARMWPWYVANRGPTTTWMMRGQIAQLQKDCEQRFGMCNRESLWARLYYALSFAPGSREHLVQLQSLFALARQVNDVECLSIARGAAYFTYCYHWSLCQKDATEYNMRVSLARYWFKEANELEREMKAFSPSCGVQPVSHPVYKDVQLR</sequence>
<name>A0A423W8P1_CYTCH</name>